<organism evidence="1 2">
    <name type="scientific">Theobroma cacao</name>
    <name type="common">Cacao</name>
    <name type="synonym">Cocoa</name>
    <dbReference type="NCBI Taxonomy" id="3641"/>
    <lineage>
        <taxon>Eukaryota</taxon>
        <taxon>Viridiplantae</taxon>
        <taxon>Streptophyta</taxon>
        <taxon>Embryophyta</taxon>
        <taxon>Tracheophyta</taxon>
        <taxon>Spermatophyta</taxon>
        <taxon>Magnoliopsida</taxon>
        <taxon>eudicotyledons</taxon>
        <taxon>Gunneridae</taxon>
        <taxon>Pentapetalae</taxon>
        <taxon>rosids</taxon>
        <taxon>malvids</taxon>
        <taxon>Malvales</taxon>
        <taxon>Malvaceae</taxon>
        <taxon>Byttnerioideae</taxon>
        <taxon>Theobroma</taxon>
    </lineage>
</organism>
<name>A0A061F1Z6_THECC</name>
<proteinExistence type="predicted"/>
<reference evidence="1 2" key="1">
    <citation type="journal article" date="2013" name="Genome Biol.">
        <title>The genome sequence of the most widely cultivated cacao type and its use to identify candidate genes regulating pod color.</title>
        <authorList>
            <person name="Motamayor J.C."/>
            <person name="Mockaitis K."/>
            <person name="Schmutz J."/>
            <person name="Haiminen N."/>
            <person name="Iii D.L."/>
            <person name="Cornejo O."/>
            <person name="Findley S.D."/>
            <person name="Zheng P."/>
            <person name="Utro F."/>
            <person name="Royaert S."/>
            <person name="Saski C."/>
            <person name="Jenkins J."/>
            <person name="Podicheti R."/>
            <person name="Zhao M."/>
            <person name="Scheffler B.E."/>
            <person name="Stack J.C."/>
            <person name="Feltus F.A."/>
            <person name="Mustiga G.M."/>
            <person name="Amores F."/>
            <person name="Phillips W."/>
            <person name="Marelli J.P."/>
            <person name="May G.D."/>
            <person name="Shapiro H."/>
            <person name="Ma J."/>
            <person name="Bustamante C.D."/>
            <person name="Schnell R.J."/>
            <person name="Main D."/>
            <person name="Gilbert D."/>
            <person name="Parida L."/>
            <person name="Kuhn D.N."/>
        </authorList>
    </citation>
    <scope>NUCLEOTIDE SEQUENCE [LARGE SCALE GENOMIC DNA]</scope>
    <source>
        <strain evidence="2">cv. Matina 1-6</strain>
    </source>
</reference>
<dbReference type="AlphaFoldDB" id="A0A061F1Z6"/>
<gene>
    <name evidence="1" type="ORF">TCM_026211</name>
</gene>
<accession>A0A061F1Z6</accession>
<dbReference type="EMBL" id="CM001883">
    <property type="protein sequence ID" value="EOY10943.1"/>
    <property type="molecule type" value="Genomic_DNA"/>
</dbReference>
<evidence type="ECO:0000313" key="1">
    <source>
        <dbReference type="EMBL" id="EOY10943.1"/>
    </source>
</evidence>
<dbReference type="Proteomes" id="UP000026915">
    <property type="component" value="Chromosome 5"/>
</dbReference>
<dbReference type="HOGENOM" id="CLU_2473491_0_0_1"/>
<evidence type="ECO:0000313" key="2">
    <source>
        <dbReference type="Proteomes" id="UP000026915"/>
    </source>
</evidence>
<dbReference type="InParanoid" id="A0A061F1Z6"/>
<keyword evidence="2" id="KW-1185">Reference proteome</keyword>
<protein>
    <submittedName>
        <fullName evidence="1">Uncharacterized protein</fullName>
    </submittedName>
</protein>
<sequence length="88" mass="10322">MQLAPMIFRPIISSISFRKGSYDLNQARHLLIKVLLFTSRLLLARRLYCHRHRHLHHQDHCAITTVAATYVNLALLMLLIRKTCLFAR</sequence>
<dbReference type="Gramene" id="EOY10943">
    <property type="protein sequence ID" value="EOY10943"/>
    <property type="gene ID" value="TCM_026211"/>
</dbReference>